<evidence type="ECO:0000313" key="1">
    <source>
        <dbReference type="EMBL" id="MBW0496314.1"/>
    </source>
</evidence>
<comment type="caution">
    <text evidence="1">The sequence shown here is derived from an EMBL/GenBank/DDBJ whole genome shotgun (WGS) entry which is preliminary data.</text>
</comment>
<organism evidence="1 2">
    <name type="scientific">Austropuccinia psidii MF-1</name>
    <dbReference type="NCBI Taxonomy" id="1389203"/>
    <lineage>
        <taxon>Eukaryota</taxon>
        <taxon>Fungi</taxon>
        <taxon>Dikarya</taxon>
        <taxon>Basidiomycota</taxon>
        <taxon>Pucciniomycotina</taxon>
        <taxon>Pucciniomycetes</taxon>
        <taxon>Pucciniales</taxon>
        <taxon>Sphaerophragmiaceae</taxon>
        <taxon>Austropuccinia</taxon>
    </lineage>
</organism>
<protein>
    <submittedName>
        <fullName evidence="1">Uncharacterized protein</fullName>
    </submittedName>
</protein>
<keyword evidence="2" id="KW-1185">Reference proteome</keyword>
<sequence>MLPHLCLIISEAYHAYAATLPSHALNLPSLYSNNYWLPNRGLFICKIDHLSTPLNIGFHNTTLEALQFSILMLMHPFLSISTTYHAYAPAPTSHILNLKSLCSQNDWLQH</sequence>
<dbReference type="AlphaFoldDB" id="A0A9Q3HB50"/>
<dbReference type="Proteomes" id="UP000765509">
    <property type="component" value="Unassembled WGS sequence"/>
</dbReference>
<accession>A0A9Q3HB50</accession>
<evidence type="ECO:0000313" key="2">
    <source>
        <dbReference type="Proteomes" id="UP000765509"/>
    </source>
</evidence>
<gene>
    <name evidence="1" type="ORF">O181_036029</name>
</gene>
<reference evidence="1" key="1">
    <citation type="submission" date="2021-03" db="EMBL/GenBank/DDBJ databases">
        <title>Draft genome sequence of rust myrtle Austropuccinia psidii MF-1, a brazilian biotype.</title>
        <authorList>
            <person name="Quecine M.C."/>
            <person name="Pachon D.M.R."/>
            <person name="Bonatelli M.L."/>
            <person name="Correr F.H."/>
            <person name="Franceschini L.M."/>
            <person name="Leite T.F."/>
            <person name="Margarido G.R.A."/>
            <person name="Almeida C.A."/>
            <person name="Ferrarezi J.A."/>
            <person name="Labate C.A."/>
        </authorList>
    </citation>
    <scope>NUCLEOTIDE SEQUENCE</scope>
    <source>
        <strain evidence="1">MF-1</strain>
    </source>
</reference>
<name>A0A9Q3HB50_9BASI</name>
<dbReference type="EMBL" id="AVOT02013550">
    <property type="protein sequence ID" value="MBW0496314.1"/>
    <property type="molecule type" value="Genomic_DNA"/>
</dbReference>
<proteinExistence type="predicted"/>